<dbReference type="STRING" id="330734.ABA45_08685"/>
<dbReference type="PATRIC" id="fig|330734.3.peg.1821"/>
<accession>A0A0H4I459</accession>
<dbReference type="EMBL" id="CP011494">
    <property type="protein sequence ID" value="AKO52485.1"/>
    <property type="molecule type" value="Genomic_DNA"/>
</dbReference>
<evidence type="ECO:0000256" key="6">
    <source>
        <dbReference type="ARBA" id="ARBA00022927"/>
    </source>
</evidence>
<dbReference type="GO" id="GO:0015031">
    <property type="term" value="P:protein transport"/>
    <property type="evidence" value="ECO:0007669"/>
    <property type="project" value="UniProtKB-KW"/>
</dbReference>
<dbReference type="KEGG" id="mpq:ABA45_08685"/>
<feature type="domain" description="Type II secretion system protein GspC N-terminal" evidence="10">
    <location>
        <begin position="14"/>
        <end position="152"/>
    </location>
</feature>
<evidence type="ECO:0000256" key="9">
    <source>
        <dbReference type="SAM" id="MobiDB-lite"/>
    </source>
</evidence>
<keyword evidence="4" id="KW-0997">Cell inner membrane</keyword>
<evidence type="ECO:0000256" key="5">
    <source>
        <dbReference type="ARBA" id="ARBA00022692"/>
    </source>
</evidence>
<dbReference type="Pfam" id="PF11356">
    <property type="entry name" value="T2SSC"/>
    <property type="match status" value="1"/>
</dbReference>
<organism evidence="11 12">
    <name type="scientific">Marinobacter psychrophilus</name>
    <dbReference type="NCBI Taxonomy" id="330734"/>
    <lineage>
        <taxon>Bacteria</taxon>
        <taxon>Pseudomonadati</taxon>
        <taxon>Pseudomonadota</taxon>
        <taxon>Gammaproteobacteria</taxon>
        <taxon>Pseudomonadales</taxon>
        <taxon>Marinobacteraceae</taxon>
        <taxon>Marinobacter</taxon>
    </lineage>
</organism>
<keyword evidence="12" id="KW-1185">Reference proteome</keyword>
<keyword evidence="5" id="KW-0812">Transmembrane</keyword>
<reference evidence="11 12" key="1">
    <citation type="submission" date="2015-05" db="EMBL/GenBank/DDBJ databases">
        <title>Complete genome of Marinobacter psychrophilus strain 20041T isolated from sea-ice of the Canadian Basin.</title>
        <authorList>
            <person name="Song L."/>
            <person name="Ren L."/>
            <person name="Yu Y."/>
            <person name="Wang X."/>
        </authorList>
    </citation>
    <scope>NUCLEOTIDE SEQUENCE [LARGE SCALE GENOMIC DNA]</scope>
    <source>
        <strain evidence="11 12">20041</strain>
    </source>
</reference>
<comment type="subcellular location">
    <subcellularLocation>
        <location evidence="1">Cell inner membrane</location>
    </subcellularLocation>
</comment>
<name>A0A0H4I459_9GAMM</name>
<evidence type="ECO:0000313" key="11">
    <source>
        <dbReference type="EMBL" id="AKO52485.1"/>
    </source>
</evidence>
<evidence type="ECO:0000256" key="4">
    <source>
        <dbReference type="ARBA" id="ARBA00022519"/>
    </source>
</evidence>
<evidence type="ECO:0000259" key="10">
    <source>
        <dbReference type="Pfam" id="PF11356"/>
    </source>
</evidence>
<dbReference type="Gene3D" id="2.30.30.830">
    <property type="match status" value="1"/>
</dbReference>
<evidence type="ECO:0000256" key="2">
    <source>
        <dbReference type="ARBA" id="ARBA00022448"/>
    </source>
</evidence>
<sequence>MRLDSKHLITAAALALAAIMLASTVWQAWGVWQQESAEGGVIAAVSMGSAPAQRPVPQIALFSLQLFGSTQANNPGVQQNTENLPETNLQLTLRGVLAAAGDFAGSALIEDDRNNTDAFLVGDTLPGNATLRSVYPERIIIERSGKLENLYFPEIDSRSGFSVVANEAQSPEPAYTPPAGPQPALSQPDLSEPPSAANAPTDKQRRDEIRERLEQLRHSLRNGG</sequence>
<dbReference type="GO" id="GO:0005886">
    <property type="term" value="C:plasma membrane"/>
    <property type="evidence" value="ECO:0007669"/>
    <property type="project" value="UniProtKB-SubCell"/>
</dbReference>
<gene>
    <name evidence="11" type="ORF">ABA45_08685</name>
</gene>
<evidence type="ECO:0000256" key="8">
    <source>
        <dbReference type="ARBA" id="ARBA00023136"/>
    </source>
</evidence>
<dbReference type="RefSeq" id="WP_048385381.1">
    <property type="nucleotide sequence ID" value="NZ_CP011494.1"/>
</dbReference>
<proteinExistence type="predicted"/>
<dbReference type="InterPro" id="IPR024961">
    <property type="entry name" value="T2SS_GspC_N"/>
</dbReference>
<feature type="region of interest" description="Disordered" evidence="9">
    <location>
        <begin position="165"/>
        <end position="209"/>
    </location>
</feature>
<evidence type="ECO:0000313" key="12">
    <source>
        <dbReference type="Proteomes" id="UP000036406"/>
    </source>
</evidence>
<keyword evidence="7" id="KW-1133">Transmembrane helix</keyword>
<dbReference type="Proteomes" id="UP000036406">
    <property type="component" value="Chromosome"/>
</dbReference>
<keyword evidence="3" id="KW-1003">Cell membrane</keyword>
<evidence type="ECO:0000256" key="7">
    <source>
        <dbReference type="ARBA" id="ARBA00022989"/>
    </source>
</evidence>
<protein>
    <submittedName>
        <fullName evidence="11">General secretion pathway protein GspC</fullName>
    </submittedName>
</protein>
<evidence type="ECO:0000256" key="1">
    <source>
        <dbReference type="ARBA" id="ARBA00004533"/>
    </source>
</evidence>
<keyword evidence="2" id="KW-0813">Transport</keyword>
<evidence type="ECO:0000256" key="3">
    <source>
        <dbReference type="ARBA" id="ARBA00022475"/>
    </source>
</evidence>
<keyword evidence="8" id="KW-0472">Membrane</keyword>
<keyword evidence="6" id="KW-0653">Protein transport</keyword>
<dbReference type="AlphaFoldDB" id="A0A0H4I459"/>